<dbReference type="EMBL" id="JARJLG010000078">
    <property type="protein sequence ID" value="KAJ7751512.1"/>
    <property type="molecule type" value="Genomic_DNA"/>
</dbReference>
<name>A0AAD7N9Z1_9AGAR</name>
<feature type="domain" description="DUF6699" evidence="1">
    <location>
        <begin position="142"/>
        <end position="267"/>
    </location>
</feature>
<evidence type="ECO:0000313" key="3">
    <source>
        <dbReference type="Proteomes" id="UP001215280"/>
    </source>
</evidence>
<evidence type="ECO:0000259" key="1">
    <source>
        <dbReference type="Pfam" id="PF20415"/>
    </source>
</evidence>
<sequence length="279" mass="29912">MPSSVPTAMLSNMSSTDVLGGHTSLRLRDLGTTTAGPCTPGLLSQPTRPPASQLLFPLGLRGETSTYISGALADVSHPTSNTCGPGYPCCDFGANPSSPQVPPCARVRPVDLPAQITGITSVTLNPALRFGSKPPEYTVLDVDFAQAAVNVNYHLLAEPATFPGLPSLTVISHRLPWAITAHASGRYLTVADLLDAIRKALWIRVTEEDYAEWLAQHCADQAKPQHCQPGNSSDVLPVKGQKRKRAHQLMRLDLLEGKHRFAGLSEGTMGCDVWMLNIT</sequence>
<gene>
    <name evidence="2" type="ORF">DFH07DRAFT_887382</name>
</gene>
<dbReference type="Proteomes" id="UP001215280">
    <property type="component" value="Unassembled WGS sequence"/>
</dbReference>
<dbReference type="AlphaFoldDB" id="A0AAD7N9Z1"/>
<reference evidence="2" key="1">
    <citation type="submission" date="2023-03" db="EMBL/GenBank/DDBJ databases">
        <title>Massive genome expansion in bonnet fungi (Mycena s.s.) driven by repeated elements and novel gene families across ecological guilds.</title>
        <authorList>
            <consortium name="Lawrence Berkeley National Laboratory"/>
            <person name="Harder C.B."/>
            <person name="Miyauchi S."/>
            <person name="Viragh M."/>
            <person name="Kuo A."/>
            <person name="Thoen E."/>
            <person name="Andreopoulos B."/>
            <person name="Lu D."/>
            <person name="Skrede I."/>
            <person name="Drula E."/>
            <person name="Henrissat B."/>
            <person name="Morin E."/>
            <person name="Kohler A."/>
            <person name="Barry K."/>
            <person name="LaButti K."/>
            <person name="Morin E."/>
            <person name="Salamov A."/>
            <person name="Lipzen A."/>
            <person name="Mereny Z."/>
            <person name="Hegedus B."/>
            <person name="Baldrian P."/>
            <person name="Stursova M."/>
            <person name="Weitz H."/>
            <person name="Taylor A."/>
            <person name="Grigoriev I.V."/>
            <person name="Nagy L.G."/>
            <person name="Martin F."/>
            <person name="Kauserud H."/>
        </authorList>
    </citation>
    <scope>NUCLEOTIDE SEQUENCE</scope>
    <source>
        <strain evidence="2">CBHHK188m</strain>
    </source>
</reference>
<proteinExistence type="predicted"/>
<protein>
    <recommendedName>
        <fullName evidence="1">DUF6699 domain-containing protein</fullName>
    </recommendedName>
</protein>
<accession>A0AAD7N9Z1</accession>
<dbReference type="Pfam" id="PF20415">
    <property type="entry name" value="DUF6699"/>
    <property type="match status" value="1"/>
</dbReference>
<comment type="caution">
    <text evidence="2">The sequence shown here is derived from an EMBL/GenBank/DDBJ whole genome shotgun (WGS) entry which is preliminary data.</text>
</comment>
<keyword evidence="3" id="KW-1185">Reference proteome</keyword>
<organism evidence="2 3">
    <name type="scientific">Mycena maculata</name>
    <dbReference type="NCBI Taxonomy" id="230809"/>
    <lineage>
        <taxon>Eukaryota</taxon>
        <taxon>Fungi</taxon>
        <taxon>Dikarya</taxon>
        <taxon>Basidiomycota</taxon>
        <taxon>Agaricomycotina</taxon>
        <taxon>Agaricomycetes</taxon>
        <taxon>Agaricomycetidae</taxon>
        <taxon>Agaricales</taxon>
        <taxon>Marasmiineae</taxon>
        <taxon>Mycenaceae</taxon>
        <taxon>Mycena</taxon>
    </lineage>
</organism>
<dbReference type="InterPro" id="IPR046522">
    <property type="entry name" value="DUF6699"/>
</dbReference>
<evidence type="ECO:0000313" key="2">
    <source>
        <dbReference type="EMBL" id="KAJ7751512.1"/>
    </source>
</evidence>